<accession>A0A314UCS0</accession>
<evidence type="ECO:0000313" key="1">
    <source>
        <dbReference type="EMBL" id="PQM34868.1"/>
    </source>
</evidence>
<evidence type="ECO:0000313" key="2">
    <source>
        <dbReference type="Proteomes" id="UP000250321"/>
    </source>
</evidence>
<dbReference type="AlphaFoldDB" id="A0A314UCS0"/>
<proteinExistence type="predicted"/>
<name>A0A314UCS0_PRUYE</name>
<dbReference type="Proteomes" id="UP000250321">
    <property type="component" value="Unassembled WGS sequence"/>
</dbReference>
<comment type="caution">
    <text evidence="1">The sequence shown here is derived from an EMBL/GenBank/DDBJ whole genome shotgun (WGS) entry which is preliminary data.</text>
</comment>
<dbReference type="EMBL" id="PJQY01003747">
    <property type="protein sequence ID" value="PQM34868.1"/>
    <property type="molecule type" value="Genomic_DNA"/>
</dbReference>
<gene>
    <name evidence="1" type="ORF">Pyn_08276</name>
</gene>
<organism evidence="1 2">
    <name type="scientific">Prunus yedoensis var. nudiflora</name>
    <dbReference type="NCBI Taxonomy" id="2094558"/>
    <lineage>
        <taxon>Eukaryota</taxon>
        <taxon>Viridiplantae</taxon>
        <taxon>Streptophyta</taxon>
        <taxon>Embryophyta</taxon>
        <taxon>Tracheophyta</taxon>
        <taxon>Spermatophyta</taxon>
        <taxon>Magnoliopsida</taxon>
        <taxon>eudicotyledons</taxon>
        <taxon>Gunneridae</taxon>
        <taxon>Pentapetalae</taxon>
        <taxon>rosids</taxon>
        <taxon>fabids</taxon>
        <taxon>Rosales</taxon>
        <taxon>Rosaceae</taxon>
        <taxon>Amygdaloideae</taxon>
        <taxon>Amygdaleae</taxon>
        <taxon>Prunus</taxon>
    </lineage>
</organism>
<sequence length="74" mass="7606">MSGIYPASLLGVTPFTSTRGEQTEVAFPAKNGACPIWGGGGLHGQHLASEGTGRVLRGQAGWQSEGVSLFDGFV</sequence>
<protein>
    <submittedName>
        <fullName evidence="1">Uncharacterized protein</fullName>
    </submittedName>
</protein>
<reference evidence="1 2" key="1">
    <citation type="submission" date="2018-02" db="EMBL/GenBank/DDBJ databases">
        <title>Draft genome of wild Prunus yedoensis var. nudiflora.</title>
        <authorList>
            <person name="Baek S."/>
            <person name="Kim J.-H."/>
            <person name="Choi K."/>
            <person name="Kim G.-B."/>
            <person name="Cho A."/>
            <person name="Jang H."/>
            <person name="Shin C.-H."/>
            <person name="Yu H.-J."/>
            <person name="Mun J.-H."/>
        </authorList>
    </citation>
    <scope>NUCLEOTIDE SEQUENCE [LARGE SCALE GENOMIC DNA]</scope>
    <source>
        <strain evidence="2">cv. Jeju island</strain>
        <tissue evidence="1">Leaf</tissue>
    </source>
</reference>
<keyword evidence="2" id="KW-1185">Reference proteome</keyword>